<name>A0A437RS96_9BURK</name>
<dbReference type="OrthoDB" id="27194at2"/>
<dbReference type="PANTHER" id="PTHR37463:SF1">
    <property type="entry name" value="DUF2256 DOMAIN-CONTAINING PROTEIN"/>
    <property type="match status" value="1"/>
</dbReference>
<evidence type="ECO:0000313" key="2">
    <source>
        <dbReference type="Proteomes" id="UP000285575"/>
    </source>
</evidence>
<proteinExistence type="predicted"/>
<dbReference type="RefSeq" id="WP_128227260.1">
    <property type="nucleotide sequence ID" value="NZ_SACR01000001.1"/>
</dbReference>
<evidence type="ECO:0000313" key="1">
    <source>
        <dbReference type="EMBL" id="RVU49626.1"/>
    </source>
</evidence>
<reference evidence="1 2" key="1">
    <citation type="submission" date="2019-01" db="EMBL/GenBank/DDBJ databases">
        <authorList>
            <person name="Chen W.-M."/>
        </authorList>
    </citation>
    <scope>NUCLEOTIDE SEQUENCE [LARGE SCALE GENOMIC DNA]</scope>
    <source>
        <strain evidence="1 2">KYPY4</strain>
    </source>
</reference>
<dbReference type="EMBL" id="SACR01000001">
    <property type="protein sequence ID" value="RVU49626.1"/>
    <property type="molecule type" value="Genomic_DNA"/>
</dbReference>
<dbReference type="PIRSF" id="PIRSF037205">
    <property type="entry name" value="UCP037205"/>
    <property type="match status" value="1"/>
</dbReference>
<organism evidence="1 2">
    <name type="scientific">Rubrivivax rivuli</name>
    <dbReference type="NCBI Taxonomy" id="1862385"/>
    <lineage>
        <taxon>Bacteria</taxon>
        <taxon>Pseudomonadati</taxon>
        <taxon>Pseudomonadota</taxon>
        <taxon>Betaproteobacteria</taxon>
        <taxon>Burkholderiales</taxon>
        <taxon>Sphaerotilaceae</taxon>
        <taxon>Rubrivivax</taxon>
    </lineage>
</organism>
<dbReference type="Pfam" id="PF10013">
    <property type="entry name" value="DUF2256"/>
    <property type="match status" value="1"/>
</dbReference>
<dbReference type="InterPro" id="IPR017136">
    <property type="entry name" value="UCP037205"/>
</dbReference>
<sequence>MKREPGFKGNKAALPSKPCLVCGRPMSWRKAWARNWDEVRYCSDACRQRKKATP</sequence>
<comment type="caution">
    <text evidence="1">The sequence shown here is derived from an EMBL/GenBank/DDBJ whole genome shotgun (WGS) entry which is preliminary data.</text>
</comment>
<gene>
    <name evidence="1" type="ORF">EOE66_03450</name>
</gene>
<dbReference type="Proteomes" id="UP000285575">
    <property type="component" value="Unassembled WGS sequence"/>
</dbReference>
<dbReference type="AlphaFoldDB" id="A0A437RS96"/>
<protein>
    <submittedName>
        <fullName evidence="1">DUF2256 domain-containing protein</fullName>
    </submittedName>
</protein>
<accession>A0A437RS96</accession>
<keyword evidence="2" id="KW-1185">Reference proteome</keyword>
<dbReference type="PANTHER" id="PTHR37463">
    <property type="entry name" value="GSL3115 PROTEIN"/>
    <property type="match status" value="1"/>
</dbReference>